<dbReference type="Proteomes" id="UP000622890">
    <property type="component" value="Unassembled WGS sequence"/>
</dbReference>
<dbReference type="RefSeq" id="WP_200595808.1">
    <property type="nucleotide sequence ID" value="NZ_JAEPBG010000012.1"/>
</dbReference>
<dbReference type="GO" id="GO:0016787">
    <property type="term" value="F:hydrolase activity"/>
    <property type="evidence" value="ECO:0007669"/>
    <property type="project" value="UniProtKB-KW"/>
</dbReference>
<gene>
    <name evidence="3" type="ORF">JJB74_22935</name>
</gene>
<evidence type="ECO:0000256" key="1">
    <source>
        <dbReference type="ARBA" id="ARBA00022722"/>
    </source>
</evidence>
<proteinExistence type="predicted"/>
<dbReference type="SUPFAM" id="SSF53933">
    <property type="entry name" value="Microbial ribonucleases"/>
    <property type="match status" value="1"/>
</dbReference>
<evidence type="ECO:0000313" key="3">
    <source>
        <dbReference type="EMBL" id="MBK4737484.1"/>
    </source>
</evidence>
<keyword evidence="2" id="KW-0378">Hydrolase</keyword>
<comment type="caution">
    <text evidence="3">The sequence shown here is derived from an EMBL/GenBank/DDBJ whole genome shotgun (WGS) entry which is preliminary data.</text>
</comment>
<dbReference type="InterPro" id="IPR016191">
    <property type="entry name" value="Ribonuclease/ribotoxin"/>
</dbReference>
<evidence type="ECO:0000313" key="4">
    <source>
        <dbReference type="Proteomes" id="UP000622890"/>
    </source>
</evidence>
<evidence type="ECO:0000256" key="2">
    <source>
        <dbReference type="ARBA" id="ARBA00022801"/>
    </source>
</evidence>
<dbReference type="GO" id="GO:0004521">
    <property type="term" value="F:RNA endonuclease activity"/>
    <property type="evidence" value="ECO:0007669"/>
    <property type="project" value="InterPro"/>
</dbReference>
<dbReference type="Gene3D" id="3.10.450.30">
    <property type="entry name" value="Microbial ribonucleases"/>
    <property type="match status" value="1"/>
</dbReference>
<dbReference type="EMBL" id="JAEPBG010000012">
    <property type="protein sequence ID" value="MBK4737484.1"/>
    <property type="molecule type" value="Genomic_DNA"/>
</dbReference>
<keyword evidence="4" id="KW-1185">Reference proteome</keyword>
<sequence>MDAHIVKRVLAVLLTWLLCSVALARENTRLPGVDINALPFEAQRTVKLIKQGGPYPYPKDGAIFGNYERLLPERKRGYYREFTVETRGERGRGARRIITGGDPAAPTEYYYTDDHYASFRRIRE</sequence>
<name>A0A934W9S0_9BURK</name>
<dbReference type="Pfam" id="PF00545">
    <property type="entry name" value="Ribonuclease"/>
    <property type="match status" value="1"/>
</dbReference>
<keyword evidence="1" id="KW-0540">Nuclease</keyword>
<dbReference type="AlphaFoldDB" id="A0A934W9S0"/>
<organism evidence="3 4">
    <name type="scientific">Noviherbaspirillum pedocola</name>
    <dbReference type="NCBI Taxonomy" id="2801341"/>
    <lineage>
        <taxon>Bacteria</taxon>
        <taxon>Pseudomonadati</taxon>
        <taxon>Pseudomonadota</taxon>
        <taxon>Betaproteobacteria</taxon>
        <taxon>Burkholderiales</taxon>
        <taxon>Oxalobacteraceae</taxon>
        <taxon>Noviherbaspirillum</taxon>
    </lineage>
</organism>
<dbReference type="GO" id="GO:0003723">
    <property type="term" value="F:RNA binding"/>
    <property type="evidence" value="ECO:0007669"/>
    <property type="project" value="InterPro"/>
</dbReference>
<accession>A0A934W9S0</accession>
<reference evidence="3" key="1">
    <citation type="submission" date="2021-01" db="EMBL/GenBank/DDBJ databases">
        <title>Genome sequence of strain Noviherbaspirillum sp. DKR-6.</title>
        <authorList>
            <person name="Chaudhary D.K."/>
        </authorList>
    </citation>
    <scope>NUCLEOTIDE SEQUENCE</scope>
    <source>
        <strain evidence="3">DKR-6</strain>
    </source>
</reference>
<dbReference type="InterPro" id="IPR000026">
    <property type="entry name" value="N1-like"/>
</dbReference>
<protein>
    <submittedName>
        <fullName evidence="3">Ribonuclease</fullName>
    </submittedName>
</protein>